<dbReference type="AlphaFoldDB" id="A0AAV5TVT9"/>
<evidence type="ECO:0000313" key="1">
    <source>
        <dbReference type="EMBL" id="GMS98370.1"/>
    </source>
</evidence>
<dbReference type="EMBL" id="BTSX01000005">
    <property type="protein sequence ID" value="GMS98370.1"/>
    <property type="molecule type" value="Genomic_DNA"/>
</dbReference>
<proteinExistence type="predicted"/>
<reference evidence="1" key="1">
    <citation type="submission" date="2023-10" db="EMBL/GenBank/DDBJ databases">
        <title>Genome assembly of Pristionchus species.</title>
        <authorList>
            <person name="Yoshida K."/>
            <person name="Sommer R.J."/>
        </authorList>
    </citation>
    <scope>NUCLEOTIDE SEQUENCE</scope>
    <source>
        <strain evidence="1">RS0144</strain>
    </source>
</reference>
<accession>A0AAV5TVT9</accession>
<name>A0AAV5TVT9_9BILA</name>
<comment type="caution">
    <text evidence="1">The sequence shown here is derived from an EMBL/GenBank/DDBJ whole genome shotgun (WGS) entry which is preliminary data.</text>
</comment>
<sequence length="93" mass="10882">MAQGSAADLVDRMEKMGQKSFMDLPDDIHIRFFEDLDFASRLKLRLNKRLDGLHLCVKNELYAILVKISTNHYEFTLCKSRYIFIATSTLPRR</sequence>
<dbReference type="Proteomes" id="UP001432027">
    <property type="component" value="Unassembled WGS sequence"/>
</dbReference>
<keyword evidence="2" id="KW-1185">Reference proteome</keyword>
<organism evidence="1 2">
    <name type="scientific">Pristionchus entomophagus</name>
    <dbReference type="NCBI Taxonomy" id="358040"/>
    <lineage>
        <taxon>Eukaryota</taxon>
        <taxon>Metazoa</taxon>
        <taxon>Ecdysozoa</taxon>
        <taxon>Nematoda</taxon>
        <taxon>Chromadorea</taxon>
        <taxon>Rhabditida</taxon>
        <taxon>Rhabditina</taxon>
        <taxon>Diplogasteromorpha</taxon>
        <taxon>Diplogasteroidea</taxon>
        <taxon>Neodiplogasteridae</taxon>
        <taxon>Pristionchus</taxon>
    </lineage>
</organism>
<protein>
    <submittedName>
        <fullName evidence="1">Uncharacterized protein</fullName>
    </submittedName>
</protein>
<feature type="non-terminal residue" evidence="1">
    <location>
        <position position="93"/>
    </location>
</feature>
<gene>
    <name evidence="1" type="ORF">PENTCL1PPCAC_20545</name>
</gene>
<evidence type="ECO:0000313" key="2">
    <source>
        <dbReference type="Proteomes" id="UP001432027"/>
    </source>
</evidence>